<reference evidence="1 2" key="1">
    <citation type="submission" date="2020-12" db="EMBL/GenBank/DDBJ databases">
        <title>FDA dAtabase for Regulatory Grade micrObial Sequences (FDA-ARGOS): Supporting development and validation of Infectious Disease Dx tests.</title>
        <authorList>
            <person name="Sproer C."/>
            <person name="Gronow S."/>
            <person name="Severitt S."/>
            <person name="Schroder I."/>
            <person name="Tallon L."/>
            <person name="Sadzewicz L."/>
            <person name="Zhao X."/>
            <person name="Boylan J."/>
            <person name="Ott S."/>
            <person name="Bowen H."/>
            <person name="Vavikolanu K."/>
            <person name="Mehta A."/>
            <person name="Aluvathingal J."/>
            <person name="Nadendla S."/>
            <person name="Lowell S."/>
            <person name="Myers T."/>
            <person name="Yan Y."/>
            <person name="Sichtig H."/>
        </authorList>
    </citation>
    <scope>NUCLEOTIDE SEQUENCE [LARGE SCALE GENOMIC DNA]</scope>
    <source>
        <strain evidence="1 2">FDAARGOS_986</strain>
    </source>
</reference>
<dbReference type="EMBL" id="CP066092">
    <property type="protein sequence ID" value="QQB20109.1"/>
    <property type="molecule type" value="Genomic_DNA"/>
</dbReference>
<dbReference type="Proteomes" id="UP000595481">
    <property type="component" value="Chromosome"/>
</dbReference>
<keyword evidence="2" id="KW-1185">Reference proteome</keyword>
<evidence type="ECO:0008006" key="3">
    <source>
        <dbReference type="Google" id="ProtNLM"/>
    </source>
</evidence>
<evidence type="ECO:0000313" key="2">
    <source>
        <dbReference type="Proteomes" id="UP000595481"/>
    </source>
</evidence>
<name>A0A7T4AA72_AERJA</name>
<gene>
    <name evidence="1" type="ORF">I6H43_00645</name>
</gene>
<evidence type="ECO:0000313" key="1">
    <source>
        <dbReference type="EMBL" id="QQB20109.1"/>
    </source>
</evidence>
<dbReference type="GeneID" id="69549749"/>
<accession>A0A7T4AA72</accession>
<protein>
    <recommendedName>
        <fullName evidence="3">RiboL-PSP-HEPN domain-containing protein</fullName>
    </recommendedName>
</protein>
<sequence length="155" mass="17642">MVSLVNNEKWAPLIGELFLTFGSIEMAVQKCIKQWTTDVIYNHVKKDNLSKRIDLLINLVNAQDCSDSNKIVLIENLKAIRKLLEVRNTIAHSPLMLLIFQGGDSVEAITSSVNDEHYIEIHELESHVINIGRLYDEFISSLSNIKMENSIFPMT</sequence>
<organism evidence="1 2">
    <name type="scientific">Aeromonas jandaei</name>
    <dbReference type="NCBI Taxonomy" id="650"/>
    <lineage>
        <taxon>Bacteria</taxon>
        <taxon>Pseudomonadati</taxon>
        <taxon>Pseudomonadota</taxon>
        <taxon>Gammaproteobacteria</taxon>
        <taxon>Aeromonadales</taxon>
        <taxon>Aeromonadaceae</taxon>
        <taxon>Aeromonas</taxon>
    </lineage>
</organism>
<proteinExistence type="predicted"/>
<dbReference type="RefSeq" id="WP_042031044.1">
    <property type="nucleotide sequence ID" value="NZ_CAWMFX010000025.1"/>
</dbReference>